<dbReference type="RefSeq" id="WP_006902921.1">
    <property type="nucleotide sequence ID" value="NZ_JH976535.1"/>
</dbReference>
<reference evidence="1" key="1">
    <citation type="submission" date="2010-10" db="EMBL/GenBank/DDBJ databases">
        <authorList>
            <consortium name="US DOE Joint Genome Institute (JGI-PGF)"/>
            <person name="Lucas S."/>
            <person name="Copeland A."/>
            <person name="Lapidus A."/>
            <person name="Bruce D."/>
            <person name="Goodwin L."/>
            <person name="Pitluck S."/>
            <person name="Kyrpides N."/>
            <person name="Mavromatis K."/>
            <person name="Detter J.C."/>
            <person name="Han C."/>
            <person name="Land M."/>
            <person name="Hauser L."/>
            <person name="Markowitz V."/>
            <person name="Cheng J.-F."/>
            <person name="Hugenholtz P."/>
            <person name="Woyke T."/>
            <person name="Wu D."/>
            <person name="Pukall R."/>
            <person name="Wahrenburg C."/>
            <person name="Brambilla E."/>
            <person name="Klenk H.-P."/>
            <person name="Eisen J.A."/>
        </authorList>
    </citation>
    <scope>NUCLEOTIDE SEQUENCE [LARGE SCALE GENOMIC DNA]</scope>
    <source>
        <strain evidence="1">DSM 13965</strain>
    </source>
</reference>
<sequence>MRRPLRWTVLSLLLLWLEVGPLPALGLPRFHLPLLLALATGVVYGPRQGMAVGAVAGFGLDLWTGRLVGSWTLLHALGGWAGGKAGESLYRDVPGLATALGVTATWVAELARGLVVSAAAGLPLAMADLVAWSRALWPELVAAAVAAPLLLRLVVGIERREREAREAEIPGGWRGGWP</sequence>
<evidence type="ECO:0008006" key="3">
    <source>
        <dbReference type="Google" id="ProtNLM"/>
    </source>
</evidence>
<organism evidence="1 2">
    <name type="scientific">Thermaerobacter subterraneus DSM 13965</name>
    <dbReference type="NCBI Taxonomy" id="867903"/>
    <lineage>
        <taxon>Bacteria</taxon>
        <taxon>Bacillati</taxon>
        <taxon>Bacillota</taxon>
        <taxon>Clostridia</taxon>
        <taxon>Eubacteriales</taxon>
        <taxon>Clostridiales Family XVII. Incertae Sedis</taxon>
        <taxon>Thermaerobacter</taxon>
    </lineage>
</organism>
<keyword evidence="2" id="KW-1185">Reference proteome</keyword>
<evidence type="ECO:0000313" key="1">
    <source>
        <dbReference type="EMBL" id="EKP94926.1"/>
    </source>
</evidence>
<accession>K6QDV9</accession>
<reference evidence="1" key="2">
    <citation type="submission" date="2012-10" db="EMBL/GenBank/DDBJ databases">
        <title>Improved high-quality draft of Thermaerobacter subterraneus C21, DSM 13965.</title>
        <authorList>
            <consortium name="DOE Joint Genome Institute"/>
            <person name="Eisen J."/>
            <person name="Huntemann M."/>
            <person name="Wei C.-L."/>
            <person name="Han J."/>
            <person name="Detter J.C."/>
            <person name="Han C."/>
            <person name="Tapia R."/>
            <person name="Chen A."/>
            <person name="Kyrpides N."/>
            <person name="Mavromatis K."/>
            <person name="Markowitz V."/>
            <person name="Szeto E."/>
            <person name="Ivanova N."/>
            <person name="Mikhailova N."/>
            <person name="Ovchinnikova G."/>
            <person name="Pagani I."/>
            <person name="Pati A."/>
            <person name="Goodwin L."/>
            <person name="Nordberg H.P."/>
            <person name="Cantor M.N."/>
            <person name="Hua S.X."/>
            <person name="Woyke T."/>
            <person name="Eisen J."/>
            <person name="Klenk H.-P."/>
        </authorList>
    </citation>
    <scope>NUCLEOTIDE SEQUENCE [LARGE SCALE GENOMIC DNA]</scope>
    <source>
        <strain evidence="1">DSM 13965</strain>
    </source>
</reference>
<dbReference type="HOGENOM" id="CLU_1509914_0_0_9"/>
<dbReference type="EMBL" id="AENY02000002">
    <property type="protein sequence ID" value="EKP94926.1"/>
    <property type="molecule type" value="Genomic_DNA"/>
</dbReference>
<dbReference type="OrthoDB" id="2086122at2"/>
<dbReference type="Proteomes" id="UP000005710">
    <property type="component" value="Unassembled WGS sequence"/>
</dbReference>
<name>K6QDV9_9FIRM</name>
<evidence type="ECO:0000313" key="2">
    <source>
        <dbReference type="Proteomes" id="UP000005710"/>
    </source>
</evidence>
<proteinExistence type="predicted"/>
<comment type="caution">
    <text evidence="1">The sequence shown here is derived from an EMBL/GenBank/DDBJ whole genome shotgun (WGS) entry which is preliminary data.</text>
</comment>
<dbReference type="STRING" id="867903.ThesuDRAFT_00648"/>
<dbReference type="AlphaFoldDB" id="K6QDV9"/>
<gene>
    <name evidence="1" type="ORF">ThesuDRAFT_00648</name>
</gene>
<protein>
    <recommendedName>
        <fullName evidence="3">Rod shape-determining protein MreD</fullName>
    </recommendedName>
</protein>